<dbReference type="Proteomes" id="UP000177579">
    <property type="component" value="Unassembled WGS sequence"/>
</dbReference>
<organism evidence="1 2">
    <name type="scientific">Candidatus Falkowbacteria bacterium RIFOXYD2_FULL_34_120</name>
    <dbReference type="NCBI Taxonomy" id="1798007"/>
    <lineage>
        <taxon>Bacteria</taxon>
        <taxon>Candidatus Falkowiibacteriota</taxon>
    </lineage>
</organism>
<dbReference type="AlphaFoldDB" id="A0A1F5TQ56"/>
<protein>
    <submittedName>
        <fullName evidence="1">Uncharacterized protein</fullName>
    </submittedName>
</protein>
<proteinExistence type="predicted"/>
<reference evidence="1 2" key="1">
    <citation type="journal article" date="2016" name="Nat. Commun.">
        <title>Thousands of microbial genomes shed light on interconnected biogeochemical processes in an aquifer system.</title>
        <authorList>
            <person name="Anantharaman K."/>
            <person name="Brown C.T."/>
            <person name="Hug L.A."/>
            <person name="Sharon I."/>
            <person name="Castelle C.J."/>
            <person name="Probst A.J."/>
            <person name="Thomas B.C."/>
            <person name="Singh A."/>
            <person name="Wilkins M.J."/>
            <person name="Karaoz U."/>
            <person name="Brodie E.L."/>
            <person name="Williams K.H."/>
            <person name="Hubbard S.S."/>
            <person name="Banfield J.F."/>
        </authorList>
    </citation>
    <scope>NUCLEOTIDE SEQUENCE [LARGE SCALE GENOMIC DNA]</scope>
</reference>
<comment type="caution">
    <text evidence="1">The sequence shown here is derived from an EMBL/GenBank/DDBJ whole genome shotgun (WGS) entry which is preliminary data.</text>
</comment>
<name>A0A1F5TQ56_9BACT</name>
<gene>
    <name evidence="1" type="ORF">A2531_04350</name>
</gene>
<evidence type="ECO:0000313" key="2">
    <source>
        <dbReference type="Proteomes" id="UP000177579"/>
    </source>
</evidence>
<evidence type="ECO:0000313" key="1">
    <source>
        <dbReference type="EMBL" id="OGF40969.1"/>
    </source>
</evidence>
<accession>A0A1F5TQ56</accession>
<sequence>MKKQRKFLLVVVLIFSLLVMHSGNHLVIAGGFNSASDLISDSDLGALSNHTFTLNLSTGIGASAWLRVNFNNNFNGVVDGDVVCPSGGTASTTDNGAVTIVDCTGVALPAGSNLTLTVATTTNPSIADSYAIDIQTLATTTKAEIDSAQVRVYILNDVDVTATVQATLTFTVNATTSGAIINGETTNINTSSTTIAFGNILSGTKYTAGQTLEVSTNASDGFAVTVEQTQNLQTQSGSDIDPLWGATSTATAWAAPTSPDLNEERTWGHIGITGTDISGVGANQYRSLDSVSVNSPVESLTVMSHNNPADGATEGIGRVHVAYSVQISDVQEAGDYSTTLTYICTPTY</sequence>
<dbReference type="EMBL" id="MFGO01000017">
    <property type="protein sequence ID" value="OGF40969.1"/>
    <property type="molecule type" value="Genomic_DNA"/>
</dbReference>